<dbReference type="Proteomes" id="UP000306340">
    <property type="component" value="Unassembled WGS sequence"/>
</dbReference>
<feature type="transmembrane region" description="Helical" evidence="1">
    <location>
        <begin position="486"/>
        <end position="507"/>
    </location>
</feature>
<dbReference type="Pfam" id="PF20916">
    <property type="entry name" value="BscB_a-b"/>
    <property type="match status" value="1"/>
</dbReference>
<keyword evidence="1" id="KW-1003">Cell membrane</keyword>
<dbReference type="GO" id="GO:0006011">
    <property type="term" value="P:UDP-alpha-D-glucose metabolic process"/>
    <property type="evidence" value="ECO:0007669"/>
    <property type="project" value="InterPro"/>
</dbReference>
<comment type="subunit">
    <text evidence="1">Tightly associated with the cellulose synthase catalytic subunit.</text>
</comment>
<dbReference type="EMBL" id="SWAU01000386">
    <property type="protein sequence ID" value="TKA94317.1"/>
    <property type="molecule type" value="Genomic_DNA"/>
</dbReference>
<comment type="subcellular location">
    <subcellularLocation>
        <location evidence="1">Cell inner membrane</location>
    </subcellularLocation>
</comment>
<gene>
    <name evidence="4" type="ORF">FAZ78_22980</name>
</gene>
<proteinExistence type="inferred from homology"/>
<keyword evidence="1" id="KW-0812">Transmembrane</keyword>
<dbReference type="Pfam" id="PF03170">
    <property type="entry name" value="BcsB"/>
    <property type="match status" value="1"/>
</dbReference>
<dbReference type="Gene3D" id="3.30.379.20">
    <property type="match status" value="1"/>
</dbReference>
<comment type="similarity">
    <text evidence="1">Belongs to the AcsB/BcsB family.</text>
</comment>
<dbReference type="InterPro" id="IPR048861">
    <property type="entry name" value="BscB-like_C"/>
</dbReference>
<reference evidence="4 5" key="1">
    <citation type="submission" date="2019-04" db="EMBL/GenBank/DDBJ databases">
        <title>Crypto-aerobic microbial life in anoxic (sulfidic) marine sediments.</title>
        <authorList>
            <person name="Bhattacharya S."/>
            <person name="Roy C."/>
            <person name="Mondal N."/>
            <person name="Sarkar J."/>
            <person name="Mandal S."/>
            <person name="Rameez M.J."/>
            <person name="Ghosh W."/>
        </authorList>
    </citation>
    <scope>NUCLEOTIDE SEQUENCE [LARGE SCALE GENOMIC DNA]</scope>
    <source>
        <strain evidence="4 5">SBBC</strain>
    </source>
</reference>
<dbReference type="Gene3D" id="2.60.120.260">
    <property type="entry name" value="Galactose-binding domain-like"/>
    <property type="match status" value="1"/>
</dbReference>
<feature type="domain" description="Cellulose synthase subunit B-like C-terminal" evidence="3">
    <location>
        <begin position="381"/>
        <end position="510"/>
    </location>
</feature>
<comment type="pathway">
    <text evidence="1">Glycan metabolism; bacterial cellulose biosynthesis.</text>
</comment>
<dbReference type="InterPro" id="IPR018513">
    <property type="entry name" value="Cell_synthase_bac"/>
</dbReference>
<comment type="function">
    <text evidence="1">Binds the cellulose synthase activator, bis-(3'-5') cyclic diguanylic acid (c-di-GMP).</text>
</comment>
<accession>A0A4V5NL59</accession>
<evidence type="ECO:0000259" key="3">
    <source>
        <dbReference type="Pfam" id="PF20916"/>
    </source>
</evidence>
<dbReference type="UniPathway" id="UPA00694"/>
<evidence type="ECO:0000313" key="4">
    <source>
        <dbReference type="EMBL" id="TKA94317.1"/>
    </source>
</evidence>
<dbReference type="GO" id="GO:0030244">
    <property type="term" value="P:cellulose biosynthetic process"/>
    <property type="evidence" value="ECO:0007669"/>
    <property type="project" value="UniProtKB-KW"/>
</dbReference>
<organism evidence="4 5">
    <name type="scientific">Cereibacter changlensis</name>
    <dbReference type="NCBI Taxonomy" id="402884"/>
    <lineage>
        <taxon>Bacteria</taxon>
        <taxon>Pseudomonadati</taxon>
        <taxon>Pseudomonadota</taxon>
        <taxon>Alphaproteobacteria</taxon>
        <taxon>Rhodobacterales</taxon>
        <taxon>Paracoccaceae</taxon>
        <taxon>Cereibacter</taxon>
    </lineage>
</organism>
<evidence type="ECO:0000313" key="5">
    <source>
        <dbReference type="Proteomes" id="UP000306340"/>
    </source>
</evidence>
<keyword evidence="1" id="KW-1133">Transmembrane helix</keyword>
<protein>
    <recommendedName>
        <fullName evidence="1">Cyclic di-GMP-binding protein</fullName>
    </recommendedName>
    <alternativeName>
        <fullName evidence="1">Cellulose synthase regulatory subunit</fullName>
    </alternativeName>
</protein>
<feature type="region of interest" description="Disordered" evidence="2">
    <location>
        <begin position="320"/>
        <end position="347"/>
    </location>
</feature>
<dbReference type="Gene3D" id="1.20.5.4520">
    <property type="match status" value="1"/>
</dbReference>
<evidence type="ECO:0000256" key="1">
    <source>
        <dbReference type="RuleBase" id="RU365021"/>
    </source>
</evidence>
<dbReference type="GO" id="GO:0005886">
    <property type="term" value="C:plasma membrane"/>
    <property type="evidence" value="ECO:0007669"/>
    <property type="project" value="UniProtKB-SubCell"/>
</dbReference>
<comment type="caution">
    <text evidence="4">The sequence shown here is derived from an EMBL/GenBank/DDBJ whole genome shotgun (WGS) entry which is preliminary data.</text>
</comment>
<dbReference type="RefSeq" id="WP_136794531.1">
    <property type="nucleotide sequence ID" value="NZ_SWAU01000386.1"/>
</dbReference>
<sequence length="515" mass="54697">DEVDPETLRAIAGALGQATGGAPLPLTVASPWTMAERPAQARISLLPSTRSAVSVQQGGDGALVLVIEHPAGQAADPALIAEALSGIPDPQTVAQPVMLQPGQNTAFADLGFTTVISSEYYFRRDLGFRLPEDWLLLASQKATIELDYGFAQNLPEDGLVLVKVNGTTVRMLPLDRNGGKIQPRLPVSFSARLLRPGMNALSFESIIPGDPADEPCPTRDTDMLTILDSSSLLVPPSPKMQLPDMARTLSGLDGGDVEGLGQVGAGLLPFVAALTPIEPRATGSLTVVSLADVSKLPLTRRGIAARTLQTLLLPPMEPAALTEPEPETQPEQERVNTGPARLMPATPVEPRSVSWTLPEWVDRAWAAVRAPVERGVDGLLHPGDGELEPWLAEQHGVAVLMALEPDEPERLWLLLGPDADPADVAADLDAGRRSAGGPHGQVSVLRRDGSWASWTAADARPVLLEPLAIGNIRPVLGNLVSWQPRALTAAMLGLAWITALLALYFVVSTRGNRKK</sequence>
<feature type="non-terminal residue" evidence="4">
    <location>
        <position position="1"/>
    </location>
</feature>
<keyword evidence="1" id="KW-0135">Cellulose biosynthesis</keyword>
<evidence type="ECO:0000256" key="2">
    <source>
        <dbReference type="SAM" id="MobiDB-lite"/>
    </source>
</evidence>
<keyword evidence="1" id="KW-0973">c-di-GMP</keyword>
<keyword evidence="1" id="KW-0472">Membrane</keyword>
<dbReference type="Gene3D" id="3.30.379.30">
    <property type="match status" value="1"/>
</dbReference>
<name>A0A4V5NL59_9RHOB</name>
<keyword evidence="1" id="KW-0997">Cell inner membrane</keyword>
<dbReference type="AlphaFoldDB" id="A0A4V5NL59"/>